<evidence type="ECO:0000256" key="1">
    <source>
        <dbReference type="SAM" id="MobiDB-lite"/>
    </source>
</evidence>
<dbReference type="PANTHER" id="PTHR30441:SF8">
    <property type="entry name" value="DUF748 DOMAIN-CONTAINING PROTEIN"/>
    <property type="match status" value="1"/>
</dbReference>
<evidence type="ECO:0000313" key="4">
    <source>
        <dbReference type="Proteomes" id="UP000509684"/>
    </source>
</evidence>
<protein>
    <submittedName>
        <fullName evidence="3">Uncharacterized protein</fullName>
    </submittedName>
</protein>
<sequence length="623" mass="67315">MDPDLIDANLVFAKTPAGEEAMLQRTRVVQRNVRMVLILVDGNATVAELCDKTGNAPITQNALLELEHDGFIERRIEKNSVWRHAKDSPTGIVATAIRAVSEFSTFGDNAAAPVEEPVSDDQKGRSIPLPDSESRGSHPSRAPLSLTPQPSLSGGPLSGAALQPQQETTVARPAATAEAEPAKPSLVDRLKAIARPATENDEPALKPIRRGRRRWSLTWSLGLLLGGLSLCAVLFLLALFFPYANYLPEVEAGLAQSIGQPARIDRMRVSVYPRPGLLLVNVRLGEGSEGLEIAEVRLQPELQTLRADKILFREAELSDVRLSVATISNLSRMLASVASPSARAGVQQLTISNAAFSFSELAIDEMDGHCELSTDHHLESISLRSRDRALLLKLNPSERGLTVQIDAIAWRVAQGSPFLFDSLNVKGVIEGSDWVIDSFESRIFDGVVRAAMILRDGQQAAIAGELSFERINARKLGEALGIGSQFQGEAHGKLKFSANSASWPGLPAALQASGNFTMRRGRLGGIDLPEAVRRSLSTPATLGGWTRFEELSGAITVTPDAFLFSRLALNAGLMQSSGQIELTRKLQLRGRMDVQMRGQADHSSRSILISGPLKSPLTQTANH</sequence>
<dbReference type="Proteomes" id="UP000509684">
    <property type="component" value="Chromosome"/>
</dbReference>
<keyword evidence="2" id="KW-0812">Transmembrane</keyword>
<feature type="region of interest" description="Disordered" evidence="1">
    <location>
        <begin position="111"/>
        <end position="182"/>
    </location>
</feature>
<dbReference type="EMBL" id="CP058708">
    <property type="protein sequence ID" value="QLH52079.1"/>
    <property type="molecule type" value="Genomic_DNA"/>
</dbReference>
<reference evidence="3 4" key="1">
    <citation type="journal article" date="2019" name="Microbiome">
        <title>Annotated bacterial chromosomes from frame-shift-corrected long-read metagenomic data.</title>
        <authorList>
            <person name="Arumugam K."/>
            <person name="Bagci C."/>
            <person name="Bessarab I."/>
            <person name="Beier S."/>
            <person name="Buchfink B."/>
            <person name="Gorska A."/>
            <person name="Qiu G."/>
            <person name="Huson D.H."/>
            <person name="Williams R.B.H."/>
        </authorList>
    </citation>
    <scope>NUCLEOTIDE SEQUENCE [LARGE SCALE GENOMIC DNA]</scope>
    <source>
        <strain evidence="3">SSA1</strain>
    </source>
</reference>
<dbReference type="AlphaFoldDB" id="A0A7D5SHF5"/>
<dbReference type="PANTHER" id="PTHR30441">
    <property type="entry name" value="DUF748 DOMAIN-CONTAINING PROTEIN"/>
    <property type="match status" value="1"/>
</dbReference>
<organism evidence="3 4">
    <name type="scientific">Candidatus Accumulibacter cognatus</name>
    <dbReference type="NCBI Taxonomy" id="2954383"/>
    <lineage>
        <taxon>Bacteria</taxon>
        <taxon>Pseudomonadati</taxon>
        <taxon>Pseudomonadota</taxon>
        <taxon>Betaproteobacteria</taxon>
        <taxon>Candidatus Accumulibacter</taxon>
    </lineage>
</organism>
<feature type="region of interest" description="Disordered" evidence="1">
    <location>
        <begin position="597"/>
        <end position="623"/>
    </location>
</feature>
<dbReference type="GO" id="GO:0090313">
    <property type="term" value="P:regulation of protein targeting to membrane"/>
    <property type="evidence" value="ECO:0007669"/>
    <property type="project" value="TreeGrafter"/>
</dbReference>
<keyword evidence="2" id="KW-0472">Membrane</keyword>
<evidence type="ECO:0000256" key="2">
    <source>
        <dbReference type="SAM" id="Phobius"/>
    </source>
</evidence>
<name>A0A7D5SHF5_9PROT</name>
<accession>A0A7D5SHF5</accession>
<keyword evidence="2" id="KW-1133">Transmembrane helix</keyword>
<dbReference type="KEGG" id="acog:HWD57_21570"/>
<dbReference type="GO" id="GO:0005886">
    <property type="term" value="C:plasma membrane"/>
    <property type="evidence" value="ECO:0007669"/>
    <property type="project" value="TreeGrafter"/>
</dbReference>
<proteinExistence type="predicted"/>
<feature type="compositionally biased region" description="Low complexity" evidence="1">
    <location>
        <begin position="167"/>
        <end position="182"/>
    </location>
</feature>
<feature type="transmembrane region" description="Helical" evidence="2">
    <location>
        <begin position="217"/>
        <end position="241"/>
    </location>
</feature>
<gene>
    <name evidence="3" type="ORF">HWD57_21570</name>
</gene>
<dbReference type="InterPro" id="IPR052894">
    <property type="entry name" value="AsmA-related"/>
</dbReference>
<evidence type="ECO:0000313" key="3">
    <source>
        <dbReference type="EMBL" id="QLH52079.1"/>
    </source>
</evidence>